<dbReference type="CDD" id="cd06974">
    <property type="entry name" value="TerD_like"/>
    <property type="match status" value="1"/>
</dbReference>
<feature type="region of interest" description="Disordered" evidence="1">
    <location>
        <begin position="62"/>
        <end position="82"/>
    </location>
</feature>
<dbReference type="AlphaFoldDB" id="A0A1M6SJ29"/>
<organism evidence="2 3">
    <name type="scientific">Xylanibacter ruminicola</name>
    <name type="common">Prevotella ruminicola</name>
    <dbReference type="NCBI Taxonomy" id="839"/>
    <lineage>
        <taxon>Bacteria</taxon>
        <taxon>Pseudomonadati</taxon>
        <taxon>Bacteroidota</taxon>
        <taxon>Bacteroidia</taxon>
        <taxon>Bacteroidales</taxon>
        <taxon>Prevotellaceae</taxon>
        <taxon>Xylanibacter</taxon>
    </lineage>
</organism>
<dbReference type="InterPro" id="IPR003325">
    <property type="entry name" value="TerD"/>
</dbReference>
<proteinExistence type="predicted"/>
<dbReference type="EMBL" id="FRBD01000003">
    <property type="protein sequence ID" value="SHK44742.1"/>
    <property type="molecule type" value="Genomic_DNA"/>
</dbReference>
<name>A0A1M6SJ29_XYLRU</name>
<accession>A0A1M6SJ29</accession>
<dbReference type="Proteomes" id="UP000184130">
    <property type="component" value="Unassembled WGS sequence"/>
</dbReference>
<evidence type="ECO:0000313" key="2">
    <source>
        <dbReference type="EMBL" id="SHK44742.1"/>
    </source>
</evidence>
<sequence length="202" mass="22611">MAIVLEKSGDKHRINLEKGSLTNGEIIINLDWNQKGDHPMDLDLGCFYELRSGTKRLIDGLQFSHGRGGSRDQKTNQGSYDHHPYIWHTGDDRTGGSGETILVNPKGINVIKRMTIYTFIFDGATKWSETNAVVKVKVPGQEEVVVEMGTQSENKRFCAIAELVFGGDNSITVKKLVTFHDNHSNCDAMYNWGFKYNVGSKD</sequence>
<dbReference type="RefSeq" id="WP_073205260.1">
    <property type="nucleotide sequence ID" value="NZ_FRBD01000003.1"/>
</dbReference>
<dbReference type="OrthoDB" id="4123258at2"/>
<protein>
    <submittedName>
        <fullName evidence="2">Tellurite resistance protein TerA</fullName>
    </submittedName>
</protein>
<evidence type="ECO:0000313" key="3">
    <source>
        <dbReference type="Proteomes" id="UP000184130"/>
    </source>
</evidence>
<dbReference type="Gene3D" id="2.60.60.30">
    <property type="entry name" value="sav2460 like domains"/>
    <property type="match status" value="1"/>
</dbReference>
<reference evidence="2 3" key="1">
    <citation type="submission" date="2016-11" db="EMBL/GenBank/DDBJ databases">
        <authorList>
            <person name="Jaros S."/>
            <person name="Januszkiewicz K."/>
            <person name="Wedrychowicz H."/>
        </authorList>
    </citation>
    <scope>NUCLEOTIDE SEQUENCE [LARGE SCALE GENOMIC DNA]</scope>
    <source>
        <strain evidence="2 3">KHT3</strain>
    </source>
</reference>
<feature type="compositionally biased region" description="Basic and acidic residues" evidence="1">
    <location>
        <begin position="69"/>
        <end position="82"/>
    </location>
</feature>
<evidence type="ECO:0000256" key="1">
    <source>
        <dbReference type="SAM" id="MobiDB-lite"/>
    </source>
</evidence>
<gene>
    <name evidence="2" type="ORF">SAMN05216463_103217</name>
</gene>